<dbReference type="AlphaFoldDB" id="A0A8A4TWP3"/>
<feature type="transmembrane region" description="Helical" evidence="1">
    <location>
        <begin position="307"/>
        <end position="325"/>
    </location>
</feature>
<feature type="transmembrane region" description="Helical" evidence="1">
    <location>
        <begin position="247"/>
        <end position="269"/>
    </location>
</feature>
<dbReference type="InterPro" id="IPR008338">
    <property type="entry name" value="Capsule_biosynth_CapC"/>
</dbReference>
<dbReference type="EMBL" id="CP071793">
    <property type="protein sequence ID" value="QTD53903.1"/>
    <property type="molecule type" value="Genomic_DNA"/>
</dbReference>
<feature type="transmembrane region" description="Helical" evidence="1">
    <location>
        <begin position="337"/>
        <end position="359"/>
    </location>
</feature>
<dbReference type="GO" id="GO:0045227">
    <property type="term" value="P:capsule polysaccharide biosynthetic process"/>
    <property type="evidence" value="ECO:0007669"/>
    <property type="project" value="InterPro"/>
</dbReference>
<feature type="transmembrane region" description="Helical" evidence="1">
    <location>
        <begin position="223"/>
        <end position="241"/>
    </location>
</feature>
<proteinExistence type="predicted"/>
<dbReference type="RefSeq" id="WP_237384003.1">
    <property type="nucleotide sequence ID" value="NZ_CP071793.1"/>
</dbReference>
<protein>
    <submittedName>
        <fullName evidence="2">Poly-gamma-glutamate biosynthesis protein PgsC/CapC</fullName>
    </submittedName>
</protein>
<feature type="transmembrane region" description="Helical" evidence="1">
    <location>
        <begin position="95"/>
        <end position="114"/>
    </location>
</feature>
<keyword evidence="1" id="KW-0812">Transmembrane</keyword>
<reference evidence="2" key="1">
    <citation type="submission" date="2021-03" db="EMBL/GenBank/DDBJ databases">
        <title>Acanthopleuribacteraceae sp. M133.</title>
        <authorList>
            <person name="Wang G."/>
        </authorList>
    </citation>
    <scope>NUCLEOTIDE SEQUENCE</scope>
    <source>
        <strain evidence="2">M133</strain>
    </source>
</reference>
<keyword evidence="1" id="KW-0472">Membrane</keyword>
<feature type="transmembrane region" description="Helical" evidence="1">
    <location>
        <begin position="199"/>
        <end position="216"/>
    </location>
</feature>
<organism evidence="2 3">
    <name type="scientific">Sulfidibacter corallicola</name>
    <dbReference type="NCBI Taxonomy" id="2818388"/>
    <lineage>
        <taxon>Bacteria</taxon>
        <taxon>Pseudomonadati</taxon>
        <taxon>Acidobacteriota</taxon>
        <taxon>Holophagae</taxon>
        <taxon>Acanthopleuribacterales</taxon>
        <taxon>Acanthopleuribacteraceae</taxon>
        <taxon>Sulfidibacter</taxon>
    </lineage>
</organism>
<evidence type="ECO:0000313" key="2">
    <source>
        <dbReference type="EMBL" id="QTD53903.1"/>
    </source>
</evidence>
<feature type="transmembrane region" description="Helical" evidence="1">
    <location>
        <begin position="12"/>
        <end position="35"/>
    </location>
</feature>
<sequence length="1063" mass="117431">MDVVIHIFPAGSLSESVITTVWLGIWVIVFFNQWLGWSLSGLIVPGYLVPLIVLKPLSAAVIGIEGLFTYVVAWILFQMLPRSGLGFGVFGRDRFLVLILISVATRIFFDGYLLPEVVSFLDERFRIPFEYRTQFHSFGLIIVALLANYFWRPGLRKGLLPMAITLLVTYALVRFVLLPYTNFTISNVEYMYEDLAGDILAAPKAYIILLTAAFIASRMNLLYGWEFNGILVPSLMALLWYQPAKLLISLLEAGVVLGLGMAVLSTPLFRGITIEGGRKLLLFFNISFFYKMVLGFALAAWKPELKTTDFFGIGYLITTLLAVKMHEKDILVPMTRATLQVSLVAALFANGLGYLLTFLPKDRLAPEGRPARVIEATGTLRDLPDRAKLLLYAGNTSDDIRKPALTDMDHFTRAIQELTSLSPDPKDPKLRAVRQRLALVGYALEVVARRYFYLYEDGVDRGWGLYLLDTRPRSDLLIEVPAPLEEALTFESGLALMTRLGARALAVNSLSSNTAQAVAFSPTQSYQSFYTAFFREVGRNHCLQVRGLGIGNQRLLALRLADFEPGGDRSSLFLKVNRPKGVTLADLEGAVGESHLYFHESPFDNLHRDLSTSGYGELFLSKRGMRRLLALEAGREGGRRAVAVRSGETVAEAIEHERRAFAEAGSGAYRPASRELLLLLEDEVLLPLMTLIGHDQDTRGQAIAEELDFIAGRARPLGYELARLDDPETGEAFVLLREAPDAARTHRGFCLFRLGPAHPFGIQVPRPVFEHQSLAFGSFLFRRLQARVLMVHGAHHLANPDLSADPLQAENSFTVFNQVHQSVLASMGSAPFLMLQIRGLGHRDFDPYTRGDLLLAFDRGTVTDREQILPLQIFLDRMEADGLGVGFVDGKPDTAGYGLGANPQALFMAQAPHQAMIQVRVAASLRRSFRSLVDSRRFEAQFRALDIPATPLDIEAQFGQAQTAPLDSASLAVLEHYLAHYDITALARLVAMPDLRVQRLDDTETGQVFLLVAGRDGTLYALANLGGRGAAIPVSASPDMPLAAQVAHFVAVREPLLLLGGTP</sequence>
<dbReference type="Pfam" id="PF14102">
    <property type="entry name" value="Caps_synth_CapC"/>
    <property type="match status" value="2"/>
</dbReference>
<feature type="transmembrane region" description="Helical" evidence="1">
    <location>
        <begin position="134"/>
        <end position="151"/>
    </location>
</feature>
<dbReference type="KEGG" id="scor:J3U87_15755"/>
<feature type="transmembrane region" description="Helical" evidence="1">
    <location>
        <begin position="281"/>
        <end position="301"/>
    </location>
</feature>
<dbReference type="GO" id="GO:0016020">
    <property type="term" value="C:membrane"/>
    <property type="evidence" value="ECO:0007669"/>
    <property type="project" value="InterPro"/>
</dbReference>
<evidence type="ECO:0000256" key="1">
    <source>
        <dbReference type="SAM" id="Phobius"/>
    </source>
</evidence>
<evidence type="ECO:0000313" key="3">
    <source>
        <dbReference type="Proteomes" id="UP000663929"/>
    </source>
</evidence>
<keyword evidence="1" id="KW-1133">Transmembrane helix</keyword>
<dbReference type="Proteomes" id="UP000663929">
    <property type="component" value="Chromosome"/>
</dbReference>
<accession>A0A8A4TWP3</accession>
<keyword evidence="3" id="KW-1185">Reference proteome</keyword>
<gene>
    <name evidence="2" type="ORF">J3U87_15755</name>
</gene>
<name>A0A8A4TWP3_SULCO</name>
<feature type="transmembrane region" description="Helical" evidence="1">
    <location>
        <begin position="158"/>
        <end position="179"/>
    </location>
</feature>